<proteinExistence type="predicted"/>
<dbReference type="EMBL" id="OX596092">
    <property type="protein sequence ID" value="CAI9712677.1"/>
    <property type="molecule type" value="Genomic_DNA"/>
</dbReference>
<accession>A0ACB0FII7</accession>
<dbReference type="Proteomes" id="UP001162501">
    <property type="component" value="Chromosome 8"/>
</dbReference>
<evidence type="ECO:0000313" key="1">
    <source>
        <dbReference type="EMBL" id="CAI9712677.1"/>
    </source>
</evidence>
<reference evidence="1" key="1">
    <citation type="submission" date="2023-05" db="EMBL/GenBank/DDBJ databases">
        <authorList>
            <consortium name="ELIXIR-Norway"/>
        </authorList>
    </citation>
    <scope>NUCLEOTIDE SEQUENCE</scope>
</reference>
<evidence type="ECO:0000313" key="2">
    <source>
        <dbReference type="Proteomes" id="UP001162501"/>
    </source>
</evidence>
<protein>
    <submittedName>
        <fullName evidence="1">Uncharacterized protein</fullName>
    </submittedName>
</protein>
<name>A0ACB0FII7_RANTA</name>
<sequence>METAGSRPSPKLRAFLQTSHSGIHDVARSAASQLRGSLGRQHKSLIVRGEKSGRRSDAGDGEGKGVGAWECPSRSCPSSRLPFARIARATASLARCSFA</sequence>
<organism evidence="1 2">
    <name type="scientific">Rangifer tarandus platyrhynchus</name>
    <name type="common">Svalbard reindeer</name>
    <dbReference type="NCBI Taxonomy" id="3082113"/>
    <lineage>
        <taxon>Eukaryota</taxon>
        <taxon>Metazoa</taxon>
        <taxon>Chordata</taxon>
        <taxon>Craniata</taxon>
        <taxon>Vertebrata</taxon>
        <taxon>Euteleostomi</taxon>
        <taxon>Mammalia</taxon>
        <taxon>Eutheria</taxon>
        <taxon>Laurasiatheria</taxon>
        <taxon>Artiodactyla</taxon>
        <taxon>Ruminantia</taxon>
        <taxon>Pecora</taxon>
        <taxon>Cervidae</taxon>
        <taxon>Odocoileinae</taxon>
        <taxon>Rangifer</taxon>
    </lineage>
</organism>
<gene>
    <name evidence="1" type="ORF">MRATA1EN3_LOCUS23890</name>
</gene>